<dbReference type="FunFam" id="3.40.50.300:FF:000032">
    <property type="entry name" value="Export ABC transporter ATP-binding protein"/>
    <property type="match status" value="1"/>
</dbReference>
<dbReference type="GO" id="GO:0016887">
    <property type="term" value="F:ATP hydrolysis activity"/>
    <property type="evidence" value="ECO:0007669"/>
    <property type="project" value="InterPro"/>
</dbReference>
<dbReference type="InterPro" id="IPR003439">
    <property type="entry name" value="ABC_transporter-like_ATP-bd"/>
</dbReference>
<evidence type="ECO:0000259" key="5">
    <source>
        <dbReference type="PROSITE" id="PS50893"/>
    </source>
</evidence>
<comment type="similarity">
    <text evidence="1">Belongs to the ABC transporter superfamily.</text>
</comment>
<gene>
    <name evidence="6" type="ORF">MNBD_DELTA03-492</name>
</gene>
<reference evidence="6" key="1">
    <citation type="submission" date="2018-06" db="EMBL/GenBank/DDBJ databases">
        <authorList>
            <person name="Zhirakovskaya E."/>
        </authorList>
    </citation>
    <scope>NUCLEOTIDE SEQUENCE</scope>
</reference>
<dbReference type="GO" id="GO:0022857">
    <property type="term" value="F:transmembrane transporter activity"/>
    <property type="evidence" value="ECO:0007669"/>
    <property type="project" value="UniProtKB-ARBA"/>
</dbReference>
<keyword evidence="2" id="KW-0813">Transport</keyword>
<keyword evidence="3" id="KW-0547">Nucleotide-binding</keyword>
<dbReference type="Pfam" id="PF00005">
    <property type="entry name" value="ABC_tran"/>
    <property type="match status" value="1"/>
</dbReference>
<dbReference type="PROSITE" id="PS50893">
    <property type="entry name" value="ABC_TRANSPORTER_2"/>
    <property type="match status" value="1"/>
</dbReference>
<sequence length="225" mass="24563">MIVLTDITKSFRNGTLQTDVLKGVTLHIRKGEFVAIMGSSGNGKTTLMNVLGCMLKASAGSYRLDGTDIETLDDNQLSAIRNKKIGFVFQSFNLLDGTSALDNVLLPLVYAEEYPDDATERATRLLESMGLGDRIHHKPSELSGGQHQRVAIARALINEPAIILADEPTGNLDSTSSEEIMNIFKKLHSAGKTIVLITHNPDDAGYAGRTVFLRDGRIYDEEEAK</sequence>
<dbReference type="Gene3D" id="3.40.50.300">
    <property type="entry name" value="P-loop containing nucleotide triphosphate hydrolases"/>
    <property type="match status" value="1"/>
</dbReference>
<dbReference type="SUPFAM" id="SSF52540">
    <property type="entry name" value="P-loop containing nucleoside triphosphate hydrolases"/>
    <property type="match status" value="1"/>
</dbReference>
<protein>
    <submittedName>
        <fullName evidence="6">ABC-type antimicrobial peptide transport system, ATPase component</fullName>
    </submittedName>
</protein>
<dbReference type="EMBL" id="UOEX01000302">
    <property type="protein sequence ID" value="VAW39840.1"/>
    <property type="molecule type" value="Genomic_DNA"/>
</dbReference>
<dbReference type="PANTHER" id="PTHR42798">
    <property type="entry name" value="LIPOPROTEIN-RELEASING SYSTEM ATP-BINDING PROTEIN LOLD"/>
    <property type="match status" value="1"/>
</dbReference>
<dbReference type="SMART" id="SM00382">
    <property type="entry name" value="AAA"/>
    <property type="match status" value="1"/>
</dbReference>
<feature type="domain" description="ABC transporter" evidence="5">
    <location>
        <begin position="2"/>
        <end position="225"/>
    </location>
</feature>
<dbReference type="AlphaFoldDB" id="A0A3B0VGR7"/>
<evidence type="ECO:0000256" key="4">
    <source>
        <dbReference type="ARBA" id="ARBA00022840"/>
    </source>
</evidence>
<dbReference type="InterPro" id="IPR027417">
    <property type="entry name" value="P-loop_NTPase"/>
</dbReference>
<evidence type="ECO:0000256" key="2">
    <source>
        <dbReference type="ARBA" id="ARBA00022448"/>
    </source>
</evidence>
<keyword evidence="4" id="KW-0067">ATP-binding</keyword>
<dbReference type="PANTHER" id="PTHR42798:SF7">
    <property type="entry name" value="ALPHA-D-RIBOSE 1-METHYLPHOSPHONATE 5-TRIPHOSPHATE SYNTHASE SUBUNIT PHNL"/>
    <property type="match status" value="1"/>
</dbReference>
<evidence type="ECO:0000313" key="6">
    <source>
        <dbReference type="EMBL" id="VAW39840.1"/>
    </source>
</evidence>
<proteinExistence type="inferred from homology"/>
<dbReference type="GO" id="GO:0005524">
    <property type="term" value="F:ATP binding"/>
    <property type="evidence" value="ECO:0007669"/>
    <property type="project" value="UniProtKB-KW"/>
</dbReference>
<name>A0A3B0VGR7_9ZZZZ</name>
<dbReference type="GO" id="GO:0098796">
    <property type="term" value="C:membrane protein complex"/>
    <property type="evidence" value="ECO:0007669"/>
    <property type="project" value="UniProtKB-ARBA"/>
</dbReference>
<dbReference type="CDD" id="cd03255">
    <property type="entry name" value="ABC_MJ0796_LolCDE_FtsE"/>
    <property type="match status" value="1"/>
</dbReference>
<evidence type="ECO:0000256" key="3">
    <source>
        <dbReference type="ARBA" id="ARBA00022741"/>
    </source>
</evidence>
<dbReference type="InterPro" id="IPR003593">
    <property type="entry name" value="AAA+_ATPase"/>
</dbReference>
<organism evidence="6">
    <name type="scientific">hydrothermal vent metagenome</name>
    <dbReference type="NCBI Taxonomy" id="652676"/>
    <lineage>
        <taxon>unclassified sequences</taxon>
        <taxon>metagenomes</taxon>
        <taxon>ecological metagenomes</taxon>
    </lineage>
</organism>
<evidence type="ECO:0000256" key="1">
    <source>
        <dbReference type="ARBA" id="ARBA00005417"/>
    </source>
</evidence>
<accession>A0A3B0VGR7</accession>
<dbReference type="InterPro" id="IPR017911">
    <property type="entry name" value="MacB-like_ATP-bd"/>
</dbReference>